<sequence length="71" mass="7932">MTDRYFVEERRLGQWTPVVYHGAAPAKKTAGGVARVFRKDPIKINPGHHRLTLAQLAEVYGVDGRFRGTAP</sequence>
<evidence type="ECO:0000313" key="2">
    <source>
        <dbReference type="Proteomes" id="UP000030960"/>
    </source>
</evidence>
<dbReference type="OrthoDB" id="7885579at2"/>
<dbReference type="EMBL" id="JSUQ01000020">
    <property type="protein sequence ID" value="KHQ51122.1"/>
    <property type="molecule type" value="Genomic_DNA"/>
</dbReference>
<dbReference type="RefSeq" id="WP_043145316.1">
    <property type="nucleotide sequence ID" value="NZ_JSUQ01000020.1"/>
</dbReference>
<dbReference type="AlphaFoldDB" id="A0A0B3RSX8"/>
<evidence type="ECO:0000313" key="1">
    <source>
        <dbReference type="EMBL" id="KHQ51122.1"/>
    </source>
</evidence>
<dbReference type="Proteomes" id="UP000030960">
    <property type="component" value="Unassembled WGS sequence"/>
</dbReference>
<protein>
    <submittedName>
        <fullName evidence="1">Uncharacterized protein</fullName>
    </submittedName>
</protein>
<organism evidence="1 2">
    <name type="scientific">Mameliella alba</name>
    <dbReference type="NCBI Taxonomy" id="561184"/>
    <lineage>
        <taxon>Bacteria</taxon>
        <taxon>Pseudomonadati</taxon>
        <taxon>Pseudomonadota</taxon>
        <taxon>Alphaproteobacteria</taxon>
        <taxon>Rhodobacterales</taxon>
        <taxon>Roseobacteraceae</taxon>
        <taxon>Mameliella</taxon>
    </lineage>
</organism>
<accession>A0A0B3RSX8</accession>
<name>A0A0B3RSX8_9RHOB</name>
<proteinExistence type="predicted"/>
<reference evidence="1 2" key="1">
    <citation type="submission" date="2014-10" db="EMBL/GenBank/DDBJ databases">
        <title>Genome sequence of Ponticoccus sp. strain UMTAT08 isolated from clonal culture of toxic dinoflagellate Alexandrium tamiyavanichii.</title>
        <authorList>
            <person name="Gan H.Y."/>
            <person name="Muhd D.-D."/>
            <person name="Mohd Noor M.E."/>
            <person name="Yeong Y.S."/>
            <person name="Usup G."/>
        </authorList>
    </citation>
    <scope>NUCLEOTIDE SEQUENCE [LARGE SCALE GENOMIC DNA]</scope>
    <source>
        <strain evidence="1 2">UMTAT08</strain>
    </source>
</reference>
<comment type="caution">
    <text evidence="1">The sequence shown here is derived from an EMBL/GenBank/DDBJ whole genome shotgun (WGS) entry which is preliminary data.</text>
</comment>
<gene>
    <name evidence="1" type="ORF">OA50_04493</name>
</gene>
<keyword evidence="2" id="KW-1185">Reference proteome</keyword>